<dbReference type="AlphaFoldDB" id="A0A9P6CHY3"/>
<dbReference type="Proteomes" id="UP000807353">
    <property type="component" value="Unassembled WGS sequence"/>
</dbReference>
<accession>A0A9P6CHY3</accession>
<reference evidence="2" key="1">
    <citation type="submission" date="2020-11" db="EMBL/GenBank/DDBJ databases">
        <authorList>
            <consortium name="DOE Joint Genome Institute"/>
            <person name="Ahrendt S."/>
            <person name="Riley R."/>
            <person name="Andreopoulos W."/>
            <person name="Labutti K."/>
            <person name="Pangilinan J."/>
            <person name="Ruiz-Duenas F.J."/>
            <person name="Barrasa J.M."/>
            <person name="Sanchez-Garcia M."/>
            <person name="Camarero S."/>
            <person name="Miyauchi S."/>
            <person name="Serrano A."/>
            <person name="Linde D."/>
            <person name="Babiker R."/>
            <person name="Drula E."/>
            <person name="Ayuso-Fernandez I."/>
            <person name="Pacheco R."/>
            <person name="Padilla G."/>
            <person name="Ferreira P."/>
            <person name="Barriuso J."/>
            <person name="Kellner H."/>
            <person name="Castanera R."/>
            <person name="Alfaro M."/>
            <person name="Ramirez L."/>
            <person name="Pisabarro A.G."/>
            <person name="Kuo A."/>
            <person name="Tritt A."/>
            <person name="Lipzen A."/>
            <person name="He G."/>
            <person name="Yan M."/>
            <person name="Ng V."/>
            <person name="Cullen D."/>
            <person name="Martin F."/>
            <person name="Rosso M.-N."/>
            <person name="Henrissat B."/>
            <person name="Hibbett D."/>
            <person name="Martinez A.T."/>
            <person name="Grigoriev I.V."/>
        </authorList>
    </citation>
    <scope>NUCLEOTIDE SEQUENCE</scope>
    <source>
        <strain evidence="2">CBS 247.69</strain>
    </source>
</reference>
<protein>
    <recommendedName>
        <fullName evidence="1">F-box domain-containing protein</fullName>
    </recommendedName>
</protein>
<dbReference type="OrthoDB" id="3071329at2759"/>
<evidence type="ECO:0000313" key="2">
    <source>
        <dbReference type="EMBL" id="KAF9462775.1"/>
    </source>
</evidence>
<proteinExistence type="predicted"/>
<sequence>MSIATLSDLPNELMQEIINYIPPTKNLTFSLSLISRSWFIYLRSSDTRFTCVYLHSRNVLQFLGLLRSPLCTFRGNVHRLHLDLFLGRFERGIQEAIHAIFTNLSDVRPLPNQANHAKSSLMKIKHSVSKFLTPGVKECQLMNIVCLFPHLEHLQFQLMGIETNIVEFPAQPSVSPSLQSVSVVCNSSPPRSDGKEAYFPPEWKRLFKWVRSNRIYTIRNLYLTYLARWNYRAAEMLVALQGVSLKHLHLGLENSYSTSPYEGISLDANLDSLHLEISDPKASAIALDILCKIPPGNLVNIGLDTAHTLIRDSAEVETLKIIAEVLKTRGFTKLRRIHIRMEYDIPKYTFAEAVQILRGVFQDSLLTVESIPYERRNTLRDATDDCIRI</sequence>
<evidence type="ECO:0000259" key="1">
    <source>
        <dbReference type="PROSITE" id="PS50181"/>
    </source>
</evidence>
<organism evidence="2 3">
    <name type="scientific">Collybia nuda</name>
    <dbReference type="NCBI Taxonomy" id="64659"/>
    <lineage>
        <taxon>Eukaryota</taxon>
        <taxon>Fungi</taxon>
        <taxon>Dikarya</taxon>
        <taxon>Basidiomycota</taxon>
        <taxon>Agaricomycotina</taxon>
        <taxon>Agaricomycetes</taxon>
        <taxon>Agaricomycetidae</taxon>
        <taxon>Agaricales</taxon>
        <taxon>Tricholomatineae</taxon>
        <taxon>Clitocybaceae</taxon>
        <taxon>Collybia</taxon>
    </lineage>
</organism>
<feature type="domain" description="F-box" evidence="1">
    <location>
        <begin position="3"/>
        <end position="52"/>
    </location>
</feature>
<dbReference type="PROSITE" id="PS50181">
    <property type="entry name" value="FBOX"/>
    <property type="match status" value="1"/>
</dbReference>
<comment type="caution">
    <text evidence="2">The sequence shown here is derived from an EMBL/GenBank/DDBJ whole genome shotgun (WGS) entry which is preliminary data.</text>
</comment>
<evidence type="ECO:0000313" key="3">
    <source>
        <dbReference type="Proteomes" id="UP000807353"/>
    </source>
</evidence>
<dbReference type="EMBL" id="MU150268">
    <property type="protein sequence ID" value="KAF9462775.1"/>
    <property type="molecule type" value="Genomic_DNA"/>
</dbReference>
<name>A0A9P6CHY3_9AGAR</name>
<dbReference type="InterPro" id="IPR001810">
    <property type="entry name" value="F-box_dom"/>
</dbReference>
<gene>
    <name evidence="2" type="ORF">BDZ94DRAFT_1309308</name>
</gene>
<keyword evidence="3" id="KW-1185">Reference proteome</keyword>